<organism evidence="1 2">
    <name type="scientific">Pedobacter jamesrossensis</name>
    <dbReference type="NCBI Taxonomy" id="1908238"/>
    <lineage>
        <taxon>Bacteria</taxon>
        <taxon>Pseudomonadati</taxon>
        <taxon>Bacteroidota</taxon>
        <taxon>Sphingobacteriia</taxon>
        <taxon>Sphingobacteriales</taxon>
        <taxon>Sphingobacteriaceae</taxon>
        <taxon>Pedobacter</taxon>
    </lineage>
</organism>
<reference evidence="2" key="1">
    <citation type="journal article" date="2019" name="Int. J. Syst. Evol. Microbiol.">
        <title>The Global Catalogue of Microorganisms (GCM) 10K type strain sequencing project: providing services to taxonomists for standard genome sequencing and annotation.</title>
        <authorList>
            <consortium name="The Broad Institute Genomics Platform"/>
            <consortium name="The Broad Institute Genome Sequencing Center for Infectious Disease"/>
            <person name="Wu L."/>
            <person name="Ma J."/>
        </authorList>
    </citation>
    <scope>NUCLEOTIDE SEQUENCE [LARGE SCALE GENOMIC DNA]</scope>
    <source>
        <strain evidence="2">CCM 8689</strain>
    </source>
</reference>
<dbReference type="EMBL" id="JBHSBY010000035">
    <property type="protein sequence ID" value="MFC4196619.1"/>
    <property type="molecule type" value="Genomic_DNA"/>
</dbReference>
<evidence type="ECO:0000313" key="1">
    <source>
        <dbReference type="EMBL" id="MFC4196619.1"/>
    </source>
</evidence>
<keyword evidence="2" id="KW-1185">Reference proteome</keyword>
<name>A0ABV8NJD7_9SPHI</name>
<sequence length="156" mass="17887">MSIIINGGYIDLNAFKSIGELPETMYPTSDLFYIVYFKSKRSTKNIFWNKVLLDLTNSSVPESKVFSSIGGWVITFYDQSAQVECPTFHALATYSTCSTVQTSVYMDATESVRMEAIFRQLYSEALNKSFLYREMTMALLEEILLLLERKLYSVLN</sequence>
<dbReference type="RefSeq" id="WP_378959952.1">
    <property type="nucleotide sequence ID" value="NZ_JBHSBY010000035.1"/>
</dbReference>
<proteinExistence type="predicted"/>
<comment type="caution">
    <text evidence="1">The sequence shown here is derived from an EMBL/GenBank/DDBJ whole genome shotgun (WGS) entry which is preliminary data.</text>
</comment>
<protein>
    <submittedName>
        <fullName evidence="1">Uncharacterized protein</fullName>
    </submittedName>
</protein>
<evidence type="ECO:0000313" key="2">
    <source>
        <dbReference type="Proteomes" id="UP001595792"/>
    </source>
</evidence>
<dbReference type="Proteomes" id="UP001595792">
    <property type="component" value="Unassembled WGS sequence"/>
</dbReference>
<gene>
    <name evidence="1" type="ORF">ACFOUY_07915</name>
</gene>
<accession>A0ABV8NJD7</accession>